<dbReference type="GO" id="GO:0051539">
    <property type="term" value="F:4 iron, 4 sulfur cluster binding"/>
    <property type="evidence" value="ECO:0007669"/>
    <property type="project" value="UniProtKB-KW"/>
</dbReference>
<dbReference type="Pfam" id="PF04055">
    <property type="entry name" value="Radical_SAM"/>
    <property type="match status" value="1"/>
</dbReference>
<dbReference type="AlphaFoldDB" id="A0A6C0J0C9"/>
<dbReference type="Pfam" id="PF00583">
    <property type="entry name" value="Acetyltransf_1"/>
    <property type="match status" value="1"/>
</dbReference>
<dbReference type="CDD" id="cd04301">
    <property type="entry name" value="NAT_SF"/>
    <property type="match status" value="1"/>
</dbReference>
<dbReference type="SFLD" id="SFLDF00344">
    <property type="entry name" value="ELP3-like"/>
    <property type="match status" value="1"/>
</dbReference>
<evidence type="ECO:0000256" key="1">
    <source>
        <dbReference type="ARBA" id="ARBA00001966"/>
    </source>
</evidence>
<dbReference type="GO" id="GO:0002926">
    <property type="term" value="P:tRNA wobble base 5-methoxycarbonylmethyl-2-thiouridinylation"/>
    <property type="evidence" value="ECO:0007669"/>
    <property type="project" value="TreeGrafter"/>
</dbReference>
<dbReference type="InterPro" id="IPR023404">
    <property type="entry name" value="rSAM_horseshoe"/>
</dbReference>
<dbReference type="InterPro" id="IPR058240">
    <property type="entry name" value="rSAM_sf"/>
</dbReference>
<dbReference type="InterPro" id="IPR034687">
    <property type="entry name" value="ELP3-like"/>
</dbReference>
<keyword evidence="9" id="KW-0479">Metal-binding</keyword>
<comment type="cofactor">
    <cofactor evidence="1">
        <name>[4Fe-4S] cluster</name>
        <dbReference type="ChEBI" id="CHEBI:49883"/>
    </cofactor>
</comment>
<dbReference type="SFLD" id="SFLDS00029">
    <property type="entry name" value="Radical_SAM"/>
    <property type="match status" value="1"/>
</dbReference>
<dbReference type="InterPro" id="IPR006638">
    <property type="entry name" value="Elp3/MiaA/NifB-like_rSAM"/>
</dbReference>
<dbReference type="InterPro" id="IPR039661">
    <property type="entry name" value="ELP3"/>
</dbReference>
<dbReference type="EC" id="2.3.1.311" evidence="14"/>
<keyword evidence="8" id="KW-0819">tRNA processing</keyword>
<dbReference type="SUPFAM" id="SSF102114">
    <property type="entry name" value="Radical SAM enzymes"/>
    <property type="match status" value="1"/>
</dbReference>
<dbReference type="EMBL" id="MN740302">
    <property type="protein sequence ID" value="QHT99114.1"/>
    <property type="molecule type" value="Genomic_DNA"/>
</dbReference>
<dbReference type="GO" id="GO:0005737">
    <property type="term" value="C:cytoplasm"/>
    <property type="evidence" value="ECO:0007669"/>
    <property type="project" value="TreeGrafter"/>
</dbReference>
<dbReference type="InterPro" id="IPR032432">
    <property type="entry name" value="Radical_SAM_C"/>
</dbReference>
<evidence type="ECO:0000313" key="17">
    <source>
        <dbReference type="EMBL" id="QHT99114.1"/>
    </source>
</evidence>
<dbReference type="NCBIfam" id="TIGR01211">
    <property type="entry name" value="ELP3"/>
    <property type="match status" value="1"/>
</dbReference>
<comment type="similarity">
    <text evidence="3">Belongs to the ELP3 family.</text>
</comment>
<dbReference type="SUPFAM" id="SSF55729">
    <property type="entry name" value="Acyl-CoA N-acyltransferases (Nat)"/>
    <property type="match status" value="1"/>
</dbReference>
<keyword evidence="4" id="KW-0004">4Fe-4S</keyword>
<dbReference type="InterPro" id="IPR007197">
    <property type="entry name" value="rSAM"/>
</dbReference>
<dbReference type="GO" id="GO:0046872">
    <property type="term" value="F:metal ion binding"/>
    <property type="evidence" value="ECO:0007669"/>
    <property type="project" value="UniProtKB-KW"/>
</dbReference>
<organism evidence="17">
    <name type="scientific">viral metagenome</name>
    <dbReference type="NCBI Taxonomy" id="1070528"/>
    <lineage>
        <taxon>unclassified sequences</taxon>
        <taxon>metagenomes</taxon>
        <taxon>organismal metagenomes</taxon>
    </lineage>
</organism>
<dbReference type="InterPro" id="IPR016181">
    <property type="entry name" value="Acyl_CoA_acyltransferase"/>
</dbReference>
<accession>A0A6C0J0C9</accession>
<evidence type="ECO:0000256" key="4">
    <source>
        <dbReference type="ARBA" id="ARBA00022485"/>
    </source>
</evidence>
<dbReference type="GO" id="GO:0106261">
    <property type="term" value="F:tRNA uridine(34) acetyltransferase activity"/>
    <property type="evidence" value="ECO:0007669"/>
    <property type="project" value="UniProtKB-EC"/>
</dbReference>
<sequence length="582" mass="68271">MCDIKNLHDIQDIEDIKRAYYPDKYSKEQWEIIINEFNDNKHLLTDKTELNNFKKRIQHKYKIVITNSNLIKVYNYLKLDDNILKGVITKKKGKSNSGVLVVTVLTSAHPWYYDEEGEKKIAKFSCKHDCAYCPNEPAHEGNNMVPQPRSYLFSEPAVLRANDNDFDAIKQMNARISTLVDIGHIADKLEIIVLGGTWSEYPRHYQDRFITELYYSANVYFDKEKRDMKTLEEEININETAKIHIIGLTLETRPDTITLDEIKNFRRYNCTRIQLGVQHTSNSVLKRINRGHDIECVYEAIKLLKNNCYKVDIHIMPNLPGSSYEIDCKMMDEVLYDERIQVDQYKIYPTAIVPWTKIKKWFESGEYVPYPDTELYALIKNFKIKVQKYKRLNRIIRDIPSNYISGGYSDKCVNMRQLFQNDIKKNGWKCKCIRCREVGSNMVMPENIEMNIEKYRSSDGDEYHISFDSTCEKNYLIGFLRLRINKNQENILPILKDAALIRELHVYANLNNVGNNIENSMQHKGYGKRLIEKAEEISLNEGFKKMAIISGTGVRNYYKKFGYELKDTYMIKNIEKSSCNVM</sequence>
<comment type="catalytic activity">
    <reaction evidence="15">
        <text>uridine(34) in tRNA + acetyl-CoA + S-adenosyl-L-methionine + H2O = 5-(carboxymethyl)uridine(34) in tRNA + 5'-deoxyadenosine + L-methionine + CoA + 2 H(+)</text>
        <dbReference type="Rhea" id="RHEA:61020"/>
        <dbReference type="Rhea" id="RHEA-COMP:10407"/>
        <dbReference type="Rhea" id="RHEA-COMP:11727"/>
        <dbReference type="ChEBI" id="CHEBI:15377"/>
        <dbReference type="ChEBI" id="CHEBI:15378"/>
        <dbReference type="ChEBI" id="CHEBI:17319"/>
        <dbReference type="ChEBI" id="CHEBI:57287"/>
        <dbReference type="ChEBI" id="CHEBI:57288"/>
        <dbReference type="ChEBI" id="CHEBI:57844"/>
        <dbReference type="ChEBI" id="CHEBI:59789"/>
        <dbReference type="ChEBI" id="CHEBI:65315"/>
        <dbReference type="ChEBI" id="CHEBI:74882"/>
        <dbReference type="EC" id="2.3.1.311"/>
    </reaction>
    <physiologicalReaction direction="left-to-right" evidence="15">
        <dbReference type="Rhea" id="RHEA:61021"/>
    </physiologicalReaction>
</comment>
<dbReference type="PANTHER" id="PTHR11135">
    <property type="entry name" value="HISTONE ACETYLTRANSFERASE-RELATED"/>
    <property type="match status" value="1"/>
</dbReference>
<keyword evidence="11" id="KW-0408">Iron</keyword>
<dbReference type="SMART" id="SM00729">
    <property type="entry name" value="Elp3"/>
    <property type="match status" value="1"/>
</dbReference>
<keyword evidence="7" id="KW-0949">S-adenosyl-L-methionine</keyword>
<feature type="domain" description="Elp3/MiaA/NifB-like radical SAM core" evidence="16">
    <location>
        <begin position="121"/>
        <end position="381"/>
    </location>
</feature>
<keyword evidence="10" id="KW-0694">RNA-binding</keyword>
<dbReference type="GO" id="GO:0033588">
    <property type="term" value="C:elongator holoenzyme complex"/>
    <property type="evidence" value="ECO:0007669"/>
    <property type="project" value="TreeGrafter"/>
</dbReference>
<reference evidence="17" key="1">
    <citation type="journal article" date="2020" name="Nature">
        <title>Giant virus diversity and host interactions through global metagenomics.</title>
        <authorList>
            <person name="Schulz F."/>
            <person name="Roux S."/>
            <person name="Paez-Espino D."/>
            <person name="Jungbluth S."/>
            <person name="Walsh D.A."/>
            <person name="Denef V.J."/>
            <person name="McMahon K.D."/>
            <person name="Konstantinidis K.T."/>
            <person name="Eloe-Fadrosh E.A."/>
            <person name="Kyrpides N.C."/>
            <person name="Woyke T."/>
        </authorList>
    </citation>
    <scope>NUCLEOTIDE SEQUENCE</scope>
    <source>
        <strain evidence="17">GVMAG-M-3300025695-21</strain>
    </source>
</reference>
<evidence type="ECO:0000256" key="15">
    <source>
        <dbReference type="ARBA" id="ARBA00047372"/>
    </source>
</evidence>
<evidence type="ECO:0000256" key="6">
    <source>
        <dbReference type="ARBA" id="ARBA00022679"/>
    </source>
</evidence>
<dbReference type="InterPro" id="IPR000182">
    <property type="entry name" value="GNAT_dom"/>
</dbReference>
<evidence type="ECO:0000256" key="12">
    <source>
        <dbReference type="ARBA" id="ARBA00023014"/>
    </source>
</evidence>
<keyword evidence="5" id="KW-0820">tRNA-binding</keyword>
<evidence type="ECO:0000256" key="7">
    <source>
        <dbReference type="ARBA" id="ARBA00022691"/>
    </source>
</evidence>
<evidence type="ECO:0000256" key="13">
    <source>
        <dbReference type="ARBA" id="ARBA00023315"/>
    </source>
</evidence>
<comment type="pathway">
    <text evidence="2">tRNA modification.</text>
</comment>
<dbReference type="PANTHER" id="PTHR11135:SF2">
    <property type="entry name" value="ELONGATOR COMPLEX PROTEIN 3"/>
    <property type="match status" value="1"/>
</dbReference>
<dbReference type="Gene3D" id="3.80.30.20">
    <property type="entry name" value="tm_1862 like domain"/>
    <property type="match status" value="1"/>
</dbReference>
<proteinExistence type="inferred from homology"/>
<dbReference type="FunFam" id="3.80.30.20:FF:000011">
    <property type="entry name" value="Elongator complex"/>
    <property type="match status" value="1"/>
</dbReference>
<dbReference type="GO" id="GO:0000049">
    <property type="term" value="F:tRNA binding"/>
    <property type="evidence" value="ECO:0007669"/>
    <property type="project" value="UniProtKB-KW"/>
</dbReference>
<evidence type="ECO:0000256" key="3">
    <source>
        <dbReference type="ARBA" id="ARBA00005494"/>
    </source>
</evidence>
<dbReference type="Gene3D" id="3.40.630.30">
    <property type="match status" value="1"/>
</dbReference>
<dbReference type="GO" id="GO:0005634">
    <property type="term" value="C:nucleus"/>
    <property type="evidence" value="ECO:0007669"/>
    <property type="project" value="TreeGrafter"/>
</dbReference>
<keyword evidence="12" id="KW-0411">Iron-sulfur</keyword>
<keyword evidence="13" id="KW-0012">Acyltransferase</keyword>
<protein>
    <recommendedName>
        <fullName evidence="14">tRNA carboxymethyluridine synthase</fullName>
        <ecNumber evidence="14">2.3.1.311</ecNumber>
    </recommendedName>
</protein>
<evidence type="ECO:0000256" key="5">
    <source>
        <dbReference type="ARBA" id="ARBA00022555"/>
    </source>
</evidence>
<evidence type="ECO:0000256" key="2">
    <source>
        <dbReference type="ARBA" id="ARBA00005217"/>
    </source>
</evidence>
<dbReference type="SFLD" id="SFLDG01086">
    <property type="entry name" value="elongater_protein-like"/>
    <property type="match status" value="1"/>
</dbReference>
<evidence type="ECO:0000256" key="10">
    <source>
        <dbReference type="ARBA" id="ARBA00022884"/>
    </source>
</evidence>
<name>A0A6C0J0C9_9ZZZZ</name>
<evidence type="ECO:0000256" key="14">
    <source>
        <dbReference type="ARBA" id="ARBA00044771"/>
    </source>
</evidence>
<evidence type="ECO:0000256" key="9">
    <source>
        <dbReference type="ARBA" id="ARBA00022723"/>
    </source>
</evidence>
<evidence type="ECO:0000259" key="16">
    <source>
        <dbReference type="SMART" id="SM00729"/>
    </source>
</evidence>
<keyword evidence="6" id="KW-0808">Transferase</keyword>
<dbReference type="Pfam" id="PF16199">
    <property type="entry name" value="Radical_SAM_C"/>
    <property type="match status" value="1"/>
</dbReference>
<evidence type="ECO:0000256" key="8">
    <source>
        <dbReference type="ARBA" id="ARBA00022694"/>
    </source>
</evidence>
<evidence type="ECO:0000256" key="11">
    <source>
        <dbReference type="ARBA" id="ARBA00023004"/>
    </source>
</evidence>